<accession>A0ABW8KFC1</accession>
<feature type="transmembrane region" description="Helical" evidence="1">
    <location>
        <begin position="46"/>
        <end position="66"/>
    </location>
</feature>
<sequence length="70" mass="7774">MLERNRKRVQQLTGAEIWVFIVARALLGFALGVFAAIYFPRFATQLAWPALILGAVLFMIAAKGLLRRGA</sequence>
<protein>
    <recommendedName>
        <fullName evidence="4">Integron gene cassette protein</fullName>
    </recommendedName>
</protein>
<dbReference type="EMBL" id="JADIKL010000003">
    <property type="protein sequence ID" value="MFK2930630.1"/>
    <property type="molecule type" value="Genomic_DNA"/>
</dbReference>
<proteinExistence type="predicted"/>
<keyword evidence="3" id="KW-1185">Reference proteome</keyword>
<gene>
    <name evidence="2" type="ORF">ISP14_07480</name>
</gene>
<evidence type="ECO:0000313" key="2">
    <source>
        <dbReference type="EMBL" id="MFK2930630.1"/>
    </source>
</evidence>
<name>A0ABW8KFC1_9GAMM</name>
<dbReference type="RefSeq" id="WP_404537712.1">
    <property type="nucleotide sequence ID" value="NZ_JADIKL010000003.1"/>
</dbReference>
<keyword evidence="1" id="KW-0812">Transmembrane</keyword>
<evidence type="ECO:0000256" key="1">
    <source>
        <dbReference type="SAM" id="Phobius"/>
    </source>
</evidence>
<dbReference type="Proteomes" id="UP001620397">
    <property type="component" value="Unassembled WGS sequence"/>
</dbReference>
<reference evidence="2 3" key="1">
    <citation type="submission" date="2020-10" db="EMBL/GenBank/DDBJ databases">
        <title>Phylogeny of dyella-like bacteria.</title>
        <authorList>
            <person name="Fu J."/>
        </authorList>
    </citation>
    <scope>NUCLEOTIDE SEQUENCE [LARGE SCALE GENOMIC DNA]</scope>
    <source>
        <strain evidence="2 3">DKC-1</strain>
    </source>
</reference>
<evidence type="ECO:0000313" key="3">
    <source>
        <dbReference type="Proteomes" id="UP001620397"/>
    </source>
</evidence>
<keyword evidence="1" id="KW-1133">Transmembrane helix</keyword>
<organism evidence="2 3">
    <name type="scientific">Dyella agri</name>
    <dbReference type="NCBI Taxonomy" id="1926869"/>
    <lineage>
        <taxon>Bacteria</taxon>
        <taxon>Pseudomonadati</taxon>
        <taxon>Pseudomonadota</taxon>
        <taxon>Gammaproteobacteria</taxon>
        <taxon>Lysobacterales</taxon>
        <taxon>Rhodanobacteraceae</taxon>
        <taxon>Dyella</taxon>
    </lineage>
</organism>
<keyword evidence="1" id="KW-0472">Membrane</keyword>
<feature type="transmembrane region" description="Helical" evidence="1">
    <location>
        <begin position="21"/>
        <end position="40"/>
    </location>
</feature>
<comment type="caution">
    <text evidence="2">The sequence shown here is derived from an EMBL/GenBank/DDBJ whole genome shotgun (WGS) entry which is preliminary data.</text>
</comment>
<evidence type="ECO:0008006" key="4">
    <source>
        <dbReference type="Google" id="ProtNLM"/>
    </source>
</evidence>